<dbReference type="NCBIfam" id="NF041216">
    <property type="entry name" value="CU044_2847_fam"/>
    <property type="match status" value="1"/>
</dbReference>
<dbReference type="AlphaFoldDB" id="A0A5C4VML3"/>
<dbReference type="Pfam" id="PF19493">
    <property type="entry name" value="Trypco1"/>
    <property type="match status" value="1"/>
</dbReference>
<dbReference type="RefSeq" id="WP_139635407.1">
    <property type="nucleotide sequence ID" value="NZ_CP045572.1"/>
</dbReference>
<evidence type="ECO:0000256" key="1">
    <source>
        <dbReference type="SAM" id="MobiDB-lite"/>
    </source>
</evidence>
<reference evidence="2 3" key="1">
    <citation type="submission" date="2019-10" db="EMBL/GenBank/DDBJ databases">
        <title>Nonomuraea sp. nov., isolated from Phyllanthus amarus.</title>
        <authorList>
            <person name="Klykleung N."/>
            <person name="Tanasupawat S."/>
        </authorList>
    </citation>
    <scope>NUCLEOTIDE SEQUENCE [LARGE SCALE GENOMIC DNA]</scope>
    <source>
        <strain evidence="2 3">PA1-10</strain>
    </source>
</reference>
<sequence>MSNVVPIELPDGEVILARVRVEGPSDVGVTRVLRKLPADDLKKVVAGVAGTVADAVESVRPDQVSVEFGIEIALKSGKVASVLAEAGGKASLKLTLTWDTAPGKQVRGAAGSDGEDDDSDGGEGEGEVTGEPDA</sequence>
<proteinExistence type="predicted"/>
<keyword evidence="3" id="KW-1185">Reference proteome</keyword>
<comment type="caution">
    <text evidence="2">The sequence shown here is derived from an EMBL/GenBank/DDBJ whole genome shotgun (WGS) entry which is preliminary data.</text>
</comment>
<feature type="compositionally biased region" description="Acidic residues" evidence="1">
    <location>
        <begin position="113"/>
        <end position="134"/>
    </location>
</feature>
<evidence type="ECO:0000313" key="2">
    <source>
        <dbReference type="EMBL" id="KAB8189562.1"/>
    </source>
</evidence>
<accession>A0A5C4VML3</accession>
<feature type="region of interest" description="Disordered" evidence="1">
    <location>
        <begin position="103"/>
        <end position="134"/>
    </location>
</feature>
<dbReference type="EMBL" id="VDLX02000019">
    <property type="protein sequence ID" value="KAB8189562.1"/>
    <property type="molecule type" value="Genomic_DNA"/>
</dbReference>
<evidence type="ECO:0000313" key="3">
    <source>
        <dbReference type="Proteomes" id="UP000312512"/>
    </source>
</evidence>
<dbReference type="Proteomes" id="UP000312512">
    <property type="component" value="Unassembled WGS sequence"/>
</dbReference>
<accession>A0A5P9YZH3</accession>
<name>A0A5C4VML3_9ACTN</name>
<dbReference type="OrthoDB" id="4828173at2"/>
<organism evidence="2 3">
    <name type="scientific">Nonomuraea phyllanthi</name>
    <dbReference type="NCBI Taxonomy" id="2219224"/>
    <lineage>
        <taxon>Bacteria</taxon>
        <taxon>Bacillati</taxon>
        <taxon>Actinomycetota</taxon>
        <taxon>Actinomycetes</taxon>
        <taxon>Streptosporangiales</taxon>
        <taxon>Streptosporangiaceae</taxon>
        <taxon>Nonomuraea</taxon>
    </lineage>
</organism>
<protein>
    <submittedName>
        <fullName evidence="2">Uncharacterized protein</fullName>
    </submittedName>
</protein>
<gene>
    <name evidence="2" type="ORF">FH608_038875</name>
</gene>
<dbReference type="InterPro" id="IPR045794">
    <property type="entry name" value="Trypco1"/>
</dbReference>